<name>A0A195C5N7_9HYME</name>
<gene>
    <name evidence="2" type="ORF">ALC62_13925</name>
</gene>
<feature type="signal peptide" evidence="1">
    <location>
        <begin position="1"/>
        <end position="15"/>
    </location>
</feature>
<feature type="chain" id="PRO_5013131047" evidence="1">
    <location>
        <begin position="16"/>
        <end position="547"/>
    </location>
</feature>
<evidence type="ECO:0000256" key="1">
    <source>
        <dbReference type="SAM" id="SignalP"/>
    </source>
</evidence>
<organism evidence="2 3">
    <name type="scientific">Cyphomyrmex costatus</name>
    <dbReference type="NCBI Taxonomy" id="456900"/>
    <lineage>
        <taxon>Eukaryota</taxon>
        <taxon>Metazoa</taxon>
        <taxon>Ecdysozoa</taxon>
        <taxon>Arthropoda</taxon>
        <taxon>Hexapoda</taxon>
        <taxon>Insecta</taxon>
        <taxon>Pterygota</taxon>
        <taxon>Neoptera</taxon>
        <taxon>Endopterygota</taxon>
        <taxon>Hymenoptera</taxon>
        <taxon>Apocrita</taxon>
        <taxon>Aculeata</taxon>
        <taxon>Formicoidea</taxon>
        <taxon>Formicidae</taxon>
        <taxon>Myrmicinae</taxon>
        <taxon>Cyphomyrmex</taxon>
    </lineage>
</organism>
<evidence type="ECO:0000313" key="2">
    <source>
        <dbReference type="EMBL" id="KYM95496.1"/>
    </source>
</evidence>
<keyword evidence="1" id="KW-0732">Signal</keyword>
<protein>
    <submittedName>
        <fullName evidence="2">Uncharacterized protein</fullName>
    </submittedName>
</protein>
<dbReference type="AlphaFoldDB" id="A0A195C5N7"/>
<sequence length="547" mass="62636">MFFMIFILFVCISDAKPIDYEDIANLLPTEPQTTNDTLAIIVRDPVVQDAVQNTVGNGSLEGLVIKKKVLVMPATEPTKVVSQREQILVVPMTNLEDVRKNITETVNAETIDDSTPTDVQLFTENDENVHTNSESKDLSFYESQHGDLYKALIETSKTTQKPFLIDNIPQEIPYIVPNPSQEIALSEHPPLTISVPIIAFLEPAKISDDKIDMPIAAVLPTQDENLKSQFENSRDEIQRNVQNYVDDNSWNVDPNNWRFDLSSSEMEVSPSQYEPSTKQIKYTNDIENSLPAAMSRVDIITPLFWTSDADTNYFKNPHDMELFLLTISLSLSSARSRQRTSILNSDRLSINQPDYTQSDKSLDDERDIKRVQIYNQIGLDGKVRRIHLDSNEENKPGIRAYGLPRKHFQDNGIIERLHLGEDRIDDTLKSGRLVEAYGIPKNKMETNGFIERLPLSSTGHQVAKLDSRNENIRIRRSIRTGFENKVEKKVASEAEDMQTQDSKVFRPLFVYRQQVAARERRKHARNVVHRHHGHTTHQPCYHHRMIH</sequence>
<dbReference type="Proteomes" id="UP000078542">
    <property type="component" value="Unassembled WGS sequence"/>
</dbReference>
<keyword evidence="3" id="KW-1185">Reference proteome</keyword>
<evidence type="ECO:0000313" key="3">
    <source>
        <dbReference type="Proteomes" id="UP000078542"/>
    </source>
</evidence>
<reference evidence="2 3" key="1">
    <citation type="submission" date="2016-03" db="EMBL/GenBank/DDBJ databases">
        <title>Cyphomyrmex costatus WGS genome.</title>
        <authorList>
            <person name="Nygaard S."/>
            <person name="Hu H."/>
            <person name="Boomsma J."/>
            <person name="Zhang G."/>
        </authorList>
    </citation>
    <scope>NUCLEOTIDE SEQUENCE [LARGE SCALE GENOMIC DNA]</scope>
    <source>
        <strain evidence="2">MS0001</strain>
        <tissue evidence="2">Whole body</tissue>
    </source>
</reference>
<proteinExistence type="predicted"/>
<dbReference type="EMBL" id="KQ978292">
    <property type="protein sequence ID" value="KYM95496.1"/>
    <property type="molecule type" value="Genomic_DNA"/>
</dbReference>
<accession>A0A195C5N7</accession>